<comment type="caution">
    <text evidence="1">The sequence shown here is derived from an EMBL/GenBank/DDBJ whole genome shotgun (WGS) entry which is preliminary data.</text>
</comment>
<sequence>MFVLLSAGTTLVVKEEARWLEMADFSPEGKCRQRKLSCHITAEERLWFWQAERQRGAADITVCHHQHFLAHQLATDNIPPRPDVLLELLVQPLGLMDETVN</sequence>
<gene>
    <name evidence="1" type="ORF">Q7C36_008116</name>
</gene>
<proteinExistence type="predicted"/>
<organism evidence="1 2">
    <name type="scientific">Tachysurus vachellii</name>
    <name type="common">Darkbarbel catfish</name>
    <name type="synonym">Pelteobagrus vachellii</name>
    <dbReference type="NCBI Taxonomy" id="175792"/>
    <lineage>
        <taxon>Eukaryota</taxon>
        <taxon>Metazoa</taxon>
        <taxon>Chordata</taxon>
        <taxon>Craniata</taxon>
        <taxon>Vertebrata</taxon>
        <taxon>Euteleostomi</taxon>
        <taxon>Actinopterygii</taxon>
        <taxon>Neopterygii</taxon>
        <taxon>Teleostei</taxon>
        <taxon>Ostariophysi</taxon>
        <taxon>Siluriformes</taxon>
        <taxon>Bagridae</taxon>
        <taxon>Tachysurus</taxon>
    </lineage>
</organism>
<accession>A0AA88SXZ8</accession>
<evidence type="ECO:0000313" key="1">
    <source>
        <dbReference type="EMBL" id="KAK2852915.1"/>
    </source>
</evidence>
<reference evidence="1" key="1">
    <citation type="submission" date="2023-08" db="EMBL/GenBank/DDBJ databases">
        <title>Pelteobagrus vachellii genome.</title>
        <authorList>
            <person name="Liu H."/>
        </authorList>
    </citation>
    <scope>NUCLEOTIDE SEQUENCE</scope>
    <source>
        <strain evidence="1">PRFRI_2022a</strain>
        <tissue evidence="1">Muscle</tissue>
    </source>
</reference>
<keyword evidence="2" id="KW-1185">Reference proteome</keyword>
<dbReference type="EMBL" id="JAVHJS010000007">
    <property type="protein sequence ID" value="KAK2852915.1"/>
    <property type="molecule type" value="Genomic_DNA"/>
</dbReference>
<dbReference type="Proteomes" id="UP001187315">
    <property type="component" value="Unassembled WGS sequence"/>
</dbReference>
<dbReference type="AlphaFoldDB" id="A0AA88SXZ8"/>
<name>A0AA88SXZ8_TACVA</name>
<protein>
    <submittedName>
        <fullName evidence="1">Uncharacterized protein</fullName>
    </submittedName>
</protein>
<evidence type="ECO:0000313" key="2">
    <source>
        <dbReference type="Proteomes" id="UP001187315"/>
    </source>
</evidence>